<comment type="caution">
    <text evidence="9">Lacks conserved residue(s) required for the propagation of feature annotation.</text>
</comment>
<dbReference type="Proteomes" id="UP000321635">
    <property type="component" value="Unassembled WGS sequence"/>
</dbReference>
<dbReference type="InterPro" id="IPR001872">
    <property type="entry name" value="Peptidase_A8"/>
</dbReference>
<keyword evidence="13" id="KW-1185">Reference proteome</keyword>
<keyword evidence="2 9" id="KW-1003">Cell membrane</keyword>
<dbReference type="HAMAP" id="MF_00161">
    <property type="entry name" value="LspA"/>
    <property type="match status" value="1"/>
</dbReference>
<evidence type="ECO:0000313" key="12">
    <source>
        <dbReference type="EMBL" id="GEN60900.1"/>
    </source>
</evidence>
<feature type="active site" evidence="9">
    <location>
        <position position="149"/>
    </location>
</feature>
<organism evidence="12 13">
    <name type="scientific">Acetobacter nitrogenifigens DSM 23921 = NBRC 105050</name>
    <dbReference type="NCBI Taxonomy" id="1120919"/>
    <lineage>
        <taxon>Bacteria</taxon>
        <taxon>Pseudomonadati</taxon>
        <taxon>Pseudomonadota</taxon>
        <taxon>Alphaproteobacteria</taxon>
        <taxon>Acetobacterales</taxon>
        <taxon>Acetobacteraceae</taxon>
        <taxon>Acetobacter</taxon>
    </lineage>
</organism>
<keyword evidence="8 9" id="KW-0472">Membrane</keyword>
<keyword evidence="4 9" id="KW-0812">Transmembrane</keyword>
<comment type="function">
    <text evidence="9 10">This protein specifically catalyzes the removal of signal peptides from prolipoproteins.</text>
</comment>
<evidence type="ECO:0000256" key="3">
    <source>
        <dbReference type="ARBA" id="ARBA00022670"/>
    </source>
</evidence>
<evidence type="ECO:0000256" key="9">
    <source>
        <dbReference type="HAMAP-Rule" id="MF_00161"/>
    </source>
</evidence>
<dbReference type="NCBIfam" id="TIGR00077">
    <property type="entry name" value="lspA"/>
    <property type="match status" value="1"/>
</dbReference>
<comment type="similarity">
    <text evidence="1 9 11">Belongs to the peptidase A8 family.</text>
</comment>
<dbReference type="UniPathway" id="UPA00665"/>
<dbReference type="STRING" id="1120919.GCA_000429165_02940"/>
<feature type="transmembrane region" description="Helical" evidence="9">
    <location>
        <begin position="80"/>
        <end position="97"/>
    </location>
</feature>
<keyword evidence="7 9" id="KW-1133">Transmembrane helix</keyword>
<dbReference type="PANTHER" id="PTHR33695">
    <property type="entry name" value="LIPOPROTEIN SIGNAL PEPTIDASE"/>
    <property type="match status" value="1"/>
</dbReference>
<comment type="catalytic activity">
    <reaction evidence="9 10">
        <text>Release of signal peptides from bacterial membrane prolipoproteins. Hydrolyzes -Xaa-Yaa-Zaa-|-(S,diacylglyceryl)Cys-, in which Xaa is hydrophobic (preferably Leu), and Yaa (Ala or Ser) and Zaa (Gly or Ala) have small, neutral side chains.</text>
        <dbReference type="EC" id="3.4.23.36"/>
    </reaction>
</comment>
<feature type="transmembrane region" description="Helical" evidence="9">
    <location>
        <begin position="104"/>
        <end position="121"/>
    </location>
</feature>
<evidence type="ECO:0000256" key="1">
    <source>
        <dbReference type="ARBA" id="ARBA00006139"/>
    </source>
</evidence>
<dbReference type="RefSeq" id="WP_026398528.1">
    <property type="nucleotide sequence ID" value="NZ_AUBI01000013.1"/>
</dbReference>
<dbReference type="PANTHER" id="PTHR33695:SF1">
    <property type="entry name" value="LIPOPROTEIN SIGNAL PEPTIDASE"/>
    <property type="match status" value="1"/>
</dbReference>
<dbReference type="EC" id="3.4.23.36" evidence="9"/>
<keyword evidence="6 9" id="KW-0378">Hydrolase</keyword>
<comment type="caution">
    <text evidence="12">The sequence shown here is derived from an EMBL/GenBank/DDBJ whole genome shotgun (WGS) entry which is preliminary data.</text>
</comment>
<evidence type="ECO:0000256" key="5">
    <source>
        <dbReference type="ARBA" id="ARBA00022750"/>
    </source>
</evidence>
<accession>A0A511XD66</accession>
<dbReference type="GO" id="GO:0006508">
    <property type="term" value="P:proteolysis"/>
    <property type="evidence" value="ECO:0007669"/>
    <property type="project" value="UniProtKB-KW"/>
</dbReference>
<dbReference type="Pfam" id="PF01252">
    <property type="entry name" value="Peptidase_A8"/>
    <property type="match status" value="1"/>
</dbReference>
<keyword evidence="12" id="KW-0449">Lipoprotein</keyword>
<evidence type="ECO:0000313" key="13">
    <source>
        <dbReference type="Proteomes" id="UP000321635"/>
    </source>
</evidence>
<evidence type="ECO:0000256" key="6">
    <source>
        <dbReference type="ARBA" id="ARBA00022801"/>
    </source>
</evidence>
<evidence type="ECO:0000256" key="10">
    <source>
        <dbReference type="RuleBase" id="RU000594"/>
    </source>
</evidence>
<evidence type="ECO:0000256" key="8">
    <source>
        <dbReference type="ARBA" id="ARBA00023136"/>
    </source>
</evidence>
<feature type="active site" evidence="9">
    <location>
        <position position="131"/>
    </location>
</feature>
<gene>
    <name evidence="9 12" type="primary">lspA</name>
    <name evidence="12" type="ORF">ANI02nite_27840</name>
</gene>
<dbReference type="GO" id="GO:0005886">
    <property type="term" value="C:plasma membrane"/>
    <property type="evidence" value="ECO:0007669"/>
    <property type="project" value="UniProtKB-SubCell"/>
</dbReference>
<keyword evidence="3 9" id="KW-0645">Protease</keyword>
<evidence type="ECO:0000256" key="2">
    <source>
        <dbReference type="ARBA" id="ARBA00022475"/>
    </source>
</evidence>
<dbReference type="AlphaFoldDB" id="A0A511XD66"/>
<comment type="subcellular location">
    <subcellularLocation>
        <location evidence="9">Cell membrane</location>
        <topology evidence="9">Multi-pass membrane protein</topology>
    </subcellularLocation>
</comment>
<dbReference type="NCBIfam" id="NF011352">
    <property type="entry name" value="PRK14770.1"/>
    <property type="match status" value="1"/>
</dbReference>
<dbReference type="OrthoDB" id="9810259at2"/>
<protein>
    <recommendedName>
        <fullName evidence="9">Lipoprotein signal peptidase</fullName>
        <ecNumber evidence="9">3.4.23.36</ecNumber>
    </recommendedName>
    <alternativeName>
        <fullName evidence="9">Prolipoprotein signal peptidase</fullName>
    </alternativeName>
    <alternativeName>
        <fullName evidence="9">Signal peptidase II</fullName>
        <shortName evidence="9">SPase II</shortName>
    </alternativeName>
</protein>
<sequence length="172" mass="18368">MTKATEADIRQGSRAPLALGLLTAMIVLSADQLSKYWILYGFHLPDRGSVPILPGLNFTMVWNTAVTFGMFSRAGASGRIIFSVVALVIVGGLMMWMARSRRPLITCAVGAIAGGAIGNVIDRLRYGAVVDFIHLHAAGWSWYVFNVADSAIVCSVAALIVDGLLQDGRKTG</sequence>
<reference evidence="12 13" key="1">
    <citation type="submission" date="2019-07" db="EMBL/GenBank/DDBJ databases">
        <title>Whole genome shotgun sequence of Acetobacter nitrogenifigens NBRC 105050.</title>
        <authorList>
            <person name="Hosoyama A."/>
            <person name="Uohara A."/>
            <person name="Ohji S."/>
            <person name="Ichikawa N."/>
        </authorList>
    </citation>
    <scope>NUCLEOTIDE SEQUENCE [LARGE SCALE GENOMIC DNA]</scope>
    <source>
        <strain evidence="12 13">NBRC 105050</strain>
    </source>
</reference>
<evidence type="ECO:0000256" key="7">
    <source>
        <dbReference type="ARBA" id="ARBA00022989"/>
    </source>
</evidence>
<keyword evidence="5 9" id="KW-0064">Aspartyl protease</keyword>
<evidence type="ECO:0000256" key="11">
    <source>
        <dbReference type="RuleBase" id="RU004181"/>
    </source>
</evidence>
<evidence type="ECO:0000256" key="4">
    <source>
        <dbReference type="ARBA" id="ARBA00022692"/>
    </source>
</evidence>
<feature type="transmembrane region" description="Helical" evidence="9">
    <location>
        <begin position="141"/>
        <end position="165"/>
    </location>
</feature>
<comment type="pathway">
    <text evidence="9">Protein modification; lipoprotein biosynthesis (signal peptide cleavage).</text>
</comment>
<name>A0A511XD66_9PROT</name>
<dbReference type="GO" id="GO:0004190">
    <property type="term" value="F:aspartic-type endopeptidase activity"/>
    <property type="evidence" value="ECO:0007669"/>
    <property type="project" value="UniProtKB-UniRule"/>
</dbReference>
<dbReference type="PROSITE" id="PS00855">
    <property type="entry name" value="SPASE_II"/>
    <property type="match status" value="1"/>
</dbReference>
<dbReference type="PRINTS" id="PR00781">
    <property type="entry name" value="LIPOSIGPTASE"/>
</dbReference>
<dbReference type="EMBL" id="BJYF01000022">
    <property type="protein sequence ID" value="GEN60900.1"/>
    <property type="molecule type" value="Genomic_DNA"/>
</dbReference>
<proteinExistence type="inferred from homology"/>